<evidence type="ECO:0000313" key="1">
    <source>
        <dbReference type="EMBL" id="ADR22189.1"/>
    </source>
</evidence>
<dbReference type="Proteomes" id="UP000008720">
    <property type="component" value="Chromosome"/>
</dbReference>
<evidence type="ECO:0000313" key="2">
    <source>
        <dbReference type="Proteomes" id="UP000008720"/>
    </source>
</evidence>
<dbReference type="AlphaFoldDB" id="E4TVU1"/>
<dbReference type="STRING" id="643867.Ftrac_2208"/>
<accession>E4TVU1</accession>
<proteinExistence type="predicted"/>
<reference evidence="1 2" key="1">
    <citation type="journal article" date="2011" name="Stand. Genomic Sci.">
        <title>Complete genome sequence of Marivirga tractuosa type strain (H-43).</title>
        <authorList>
            <person name="Pagani I."/>
            <person name="Chertkov O."/>
            <person name="Lapidus A."/>
            <person name="Lucas S."/>
            <person name="Del Rio T.G."/>
            <person name="Tice H."/>
            <person name="Copeland A."/>
            <person name="Cheng J.F."/>
            <person name="Nolan M."/>
            <person name="Saunders E."/>
            <person name="Pitluck S."/>
            <person name="Held B."/>
            <person name="Goodwin L."/>
            <person name="Liolios K."/>
            <person name="Ovchinikova G."/>
            <person name="Ivanova N."/>
            <person name="Mavromatis K."/>
            <person name="Pati A."/>
            <person name="Chen A."/>
            <person name="Palaniappan K."/>
            <person name="Land M."/>
            <person name="Hauser L."/>
            <person name="Jeffries C.D."/>
            <person name="Detter J.C."/>
            <person name="Han C."/>
            <person name="Tapia R."/>
            <person name="Ngatchou-Djao O.D."/>
            <person name="Rohde M."/>
            <person name="Goker M."/>
            <person name="Spring S."/>
            <person name="Sikorski J."/>
            <person name="Woyke T."/>
            <person name="Bristow J."/>
            <person name="Eisen J.A."/>
            <person name="Markowitz V."/>
            <person name="Hugenholtz P."/>
            <person name="Klenk H.P."/>
            <person name="Kyrpides N.C."/>
        </authorList>
    </citation>
    <scope>NUCLEOTIDE SEQUENCE [LARGE SCALE GENOMIC DNA]</scope>
    <source>
        <strain evidence="2">ATCC 23168 / DSM 4126 / NBRC 15989 / NCIMB 1408 / VKM B-1430 / H-43</strain>
    </source>
</reference>
<sequence>MASGDVPTILKDKGDWLKIEYLGSRLVTGWIQKSDVDF</sequence>
<dbReference type="HOGENOM" id="CLU_3329900_0_0_10"/>
<dbReference type="KEGG" id="mtt:Ftrac_2208"/>
<name>E4TVU1_MARTH</name>
<keyword evidence="2" id="KW-1185">Reference proteome</keyword>
<gene>
    <name evidence="1" type="ordered locus">Ftrac_2208</name>
</gene>
<protein>
    <submittedName>
        <fullName evidence="1">Uncharacterized protein</fullName>
    </submittedName>
</protein>
<dbReference type="Gene3D" id="2.30.30.40">
    <property type="entry name" value="SH3 Domains"/>
    <property type="match status" value="1"/>
</dbReference>
<dbReference type="EMBL" id="CP002349">
    <property type="protein sequence ID" value="ADR22189.1"/>
    <property type="molecule type" value="Genomic_DNA"/>
</dbReference>
<organism evidence="1 2">
    <name type="scientific">Marivirga tractuosa (strain ATCC 23168 / DSM 4126 / NBRC 15989 / NCIMB 1408 / VKM B-1430 / H-43)</name>
    <name type="common">Microscilla tractuosa</name>
    <name type="synonym">Flexibacter tractuosus</name>
    <dbReference type="NCBI Taxonomy" id="643867"/>
    <lineage>
        <taxon>Bacteria</taxon>
        <taxon>Pseudomonadati</taxon>
        <taxon>Bacteroidota</taxon>
        <taxon>Cytophagia</taxon>
        <taxon>Cytophagales</taxon>
        <taxon>Marivirgaceae</taxon>
        <taxon>Marivirga</taxon>
    </lineage>
</organism>